<dbReference type="EMBL" id="BART01013495">
    <property type="protein sequence ID" value="GAG77714.1"/>
    <property type="molecule type" value="Genomic_DNA"/>
</dbReference>
<proteinExistence type="predicted"/>
<organism evidence="1">
    <name type="scientific">marine sediment metagenome</name>
    <dbReference type="NCBI Taxonomy" id="412755"/>
    <lineage>
        <taxon>unclassified sequences</taxon>
        <taxon>metagenomes</taxon>
        <taxon>ecological metagenomes</taxon>
    </lineage>
</organism>
<reference evidence="1" key="1">
    <citation type="journal article" date="2014" name="Front. Microbiol.">
        <title>High frequency of phylogenetically diverse reductive dehalogenase-homologous genes in deep subseafloor sedimentary metagenomes.</title>
        <authorList>
            <person name="Kawai M."/>
            <person name="Futagami T."/>
            <person name="Toyoda A."/>
            <person name="Takaki Y."/>
            <person name="Nishi S."/>
            <person name="Hori S."/>
            <person name="Arai W."/>
            <person name="Tsubouchi T."/>
            <person name="Morono Y."/>
            <person name="Uchiyama I."/>
            <person name="Ito T."/>
            <person name="Fujiyama A."/>
            <person name="Inagaki F."/>
            <person name="Takami H."/>
        </authorList>
    </citation>
    <scope>NUCLEOTIDE SEQUENCE</scope>
    <source>
        <strain evidence="1">Expedition CK06-06</strain>
    </source>
</reference>
<sequence length="166" mass="19047">MIVGIWGNDKTAKTTLALTFPKPIYYFEFDLGGFDRAKGRFKAELDSIHYQRFIVPIPELSQLMEPTFKPSKIIVGVKELWYQFLGQYLKFLNGTDVTGVIDTGSLLYDIDCNGYLQEKQELQLDPQGKNISGRELRTSLQPIEYQQPNARMRALIYHAKAQGKHL</sequence>
<protein>
    <submittedName>
        <fullName evidence="1">Uncharacterized protein</fullName>
    </submittedName>
</protein>
<evidence type="ECO:0000313" key="1">
    <source>
        <dbReference type="EMBL" id="GAG77714.1"/>
    </source>
</evidence>
<dbReference type="AlphaFoldDB" id="X1A7L6"/>
<feature type="non-terminal residue" evidence="1">
    <location>
        <position position="166"/>
    </location>
</feature>
<gene>
    <name evidence="1" type="ORF">S01H4_27560</name>
</gene>
<accession>X1A7L6</accession>
<name>X1A7L6_9ZZZZ</name>
<comment type="caution">
    <text evidence="1">The sequence shown here is derived from an EMBL/GenBank/DDBJ whole genome shotgun (WGS) entry which is preliminary data.</text>
</comment>